<keyword evidence="3" id="KW-0238">DNA-binding</keyword>
<feature type="compositionally biased region" description="Polar residues" evidence="5">
    <location>
        <begin position="345"/>
        <end position="356"/>
    </location>
</feature>
<dbReference type="AlphaFoldDB" id="A0A9W8A2L3"/>
<dbReference type="GO" id="GO:0045944">
    <property type="term" value="P:positive regulation of transcription by RNA polymerase II"/>
    <property type="evidence" value="ECO:0007669"/>
    <property type="project" value="TreeGrafter"/>
</dbReference>
<dbReference type="Gene3D" id="3.10.260.10">
    <property type="entry name" value="Transcription regulator HTH, APSES-type DNA-binding domain"/>
    <property type="match status" value="1"/>
</dbReference>
<dbReference type="InterPro" id="IPR029790">
    <property type="entry name" value="EFG1/Phd1/StuA"/>
</dbReference>
<dbReference type="InterPro" id="IPR018004">
    <property type="entry name" value="KilA/APSES_HTH"/>
</dbReference>
<feature type="compositionally biased region" description="Polar residues" evidence="5">
    <location>
        <begin position="367"/>
        <end position="379"/>
    </location>
</feature>
<gene>
    <name evidence="7" type="ORF">H4219_003984</name>
</gene>
<name>A0A9W8A2L3_9FUNG</name>
<dbReference type="GO" id="GO:0003700">
    <property type="term" value="F:DNA-binding transcription factor activity"/>
    <property type="evidence" value="ECO:0007669"/>
    <property type="project" value="TreeGrafter"/>
</dbReference>
<dbReference type="Proteomes" id="UP001150538">
    <property type="component" value="Unassembled WGS sequence"/>
</dbReference>
<feature type="region of interest" description="Disordered" evidence="5">
    <location>
        <begin position="435"/>
        <end position="454"/>
    </location>
</feature>
<protein>
    <recommendedName>
        <fullName evidence="6">HTH APSES-type domain-containing protein</fullName>
    </recommendedName>
</protein>
<evidence type="ECO:0000256" key="5">
    <source>
        <dbReference type="SAM" id="MobiDB-lite"/>
    </source>
</evidence>
<sequence>MSSVHSSYPTVAHSAPHMDNFEAHDYSHRPSYQQQAQPQTQTATGLGESSADPQVSGVHPMSYPMDAYSMHANAGGAIHQAWNTPTTPMTPHTGSTPINQAGSMSPWATQTPYSYNSPMAYPGHQVMYDPQYATATTASTNIHYMHTNRARLTTTLWEDEQTIVYQVDARGVCVARRNDDNMINGTKLLNVVGMSRGKRDGILKNEKGRRVVKVGPMHLKGVWIPFERAKILADQFKITEALFPLFQKDPTAYLYGTIPAQSPTHAAIPGVDPYQYPGLGRPATDAYSHEHPGLNGAHPTTGLGINYPASSRSDQQQQQHHPVAGSPTYIRDNRSTAHRYAPYGSFSSTTRSQHPHTPTPLSPESIDPSQSATNPNAGQTFFDGVLKHNPGDTSGISQSLSRPSLATPNEQAGTDFTNGNAYSYVTTTPTTATYNNRPASLSTSGISTDGKSGAQDVGVYQPTVSDRRHSMNTVLNQTAGSEAGYLMGQNVGAQSNPLPRIHENNGNSYMWNSNSQQQISVTTPANYSTQPGSTTYTALSLLEADRLPSLQSISRGYNVSPITVKNEAGAHDMSIGNTLSKAANGGGGDSSSNINDNKTMVNGDGVGNQAQQIAGVKDERA</sequence>
<keyword evidence="4" id="KW-0804">Transcription</keyword>
<dbReference type="SUPFAM" id="SSF54616">
    <property type="entry name" value="DNA-binding domain of Mlu1-box binding protein MBP1"/>
    <property type="match status" value="1"/>
</dbReference>
<evidence type="ECO:0000256" key="1">
    <source>
        <dbReference type="ARBA" id="ARBA00007247"/>
    </source>
</evidence>
<dbReference type="PANTHER" id="PTHR47792:SF1">
    <property type="entry name" value="PROTEIN SOK2-RELATED"/>
    <property type="match status" value="1"/>
</dbReference>
<proteinExistence type="inferred from homology"/>
<dbReference type="OrthoDB" id="5407653at2759"/>
<evidence type="ECO:0000259" key="6">
    <source>
        <dbReference type="PROSITE" id="PS51299"/>
    </source>
</evidence>
<dbReference type="Pfam" id="PF04383">
    <property type="entry name" value="KilA-N"/>
    <property type="match status" value="1"/>
</dbReference>
<feature type="region of interest" description="Disordered" evidence="5">
    <location>
        <begin position="282"/>
        <end position="408"/>
    </location>
</feature>
<evidence type="ECO:0000256" key="3">
    <source>
        <dbReference type="ARBA" id="ARBA00023125"/>
    </source>
</evidence>
<dbReference type="GO" id="GO:0043565">
    <property type="term" value="F:sequence-specific DNA binding"/>
    <property type="evidence" value="ECO:0007669"/>
    <property type="project" value="TreeGrafter"/>
</dbReference>
<feature type="region of interest" description="Disordered" evidence="5">
    <location>
        <begin position="21"/>
        <end position="59"/>
    </location>
</feature>
<feature type="compositionally biased region" description="Polar residues" evidence="5">
    <location>
        <begin position="391"/>
        <end position="408"/>
    </location>
</feature>
<dbReference type="InterPro" id="IPR003163">
    <property type="entry name" value="Tscrpt_reg_HTH_APSES-type"/>
</dbReference>
<dbReference type="PROSITE" id="PS51299">
    <property type="entry name" value="HTH_APSES"/>
    <property type="match status" value="1"/>
</dbReference>
<evidence type="ECO:0000256" key="2">
    <source>
        <dbReference type="ARBA" id="ARBA00023015"/>
    </source>
</evidence>
<comment type="caution">
    <text evidence="7">The sequence shown here is derived from an EMBL/GenBank/DDBJ whole genome shotgun (WGS) entry which is preliminary data.</text>
</comment>
<accession>A0A9W8A2L3</accession>
<dbReference type="GO" id="GO:0005634">
    <property type="term" value="C:nucleus"/>
    <property type="evidence" value="ECO:0007669"/>
    <property type="project" value="TreeGrafter"/>
</dbReference>
<evidence type="ECO:0000256" key="4">
    <source>
        <dbReference type="ARBA" id="ARBA00023163"/>
    </source>
</evidence>
<feature type="region of interest" description="Disordered" evidence="5">
    <location>
        <begin position="580"/>
        <end position="621"/>
    </location>
</feature>
<dbReference type="EMBL" id="JANBPU010000116">
    <property type="protein sequence ID" value="KAJ1916083.1"/>
    <property type="molecule type" value="Genomic_DNA"/>
</dbReference>
<feature type="compositionally biased region" description="Polar residues" evidence="5">
    <location>
        <begin position="435"/>
        <end position="450"/>
    </location>
</feature>
<keyword evidence="8" id="KW-1185">Reference proteome</keyword>
<organism evidence="7 8">
    <name type="scientific">Mycoemilia scoparia</name>
    <dbReference type="NCBI Taxonomy" id="417184"/>
    <lineage>
        <taxon>Eukaryota</taxon>
        <taxon>Fungi</taxon>
        <taxon>Fungi incertae sedis</taxon>
        <taxon>Zoopagomycota</taxon>
        <taxon>Kickxellomycotina</taxon>
        <taxon>Kickxellomycetes</taxon>
        <taxon>Kickxellales</taxon>
        <taxon>Kickxellaceae</taxon>
        <taxon>Mycoemilia</taxon>
    </lineage>
</organism>
<reference evidence="7" key="1">
    <citation type="submission" date="2022-07" db="EMBL/GenBank/DDBJ databases">
        <title>Phylogenomic reconstructions and comparative analyses of Kickxellomycotina fungi.</title>
        <authorList>
            <person name="Reynolds N.K."/>
            <person name="Stajich J.E."/>
            <person name="Barry K."/>
            <person name="Grigoriev I.V."/>
            <person name="Crous P."/>
            <person name="Smith M.E."/>
        </authorList>
    </citation>
    <scope>NUCLEOTIDE SEQUENCE</scope>
    <source>
        <strain evidence="7">NBRC 100468</strain>
    </source>
</reference>
<feature type="compositionally biased region" description="Low complexity" evidence="5">
    <location>
        <begin position="33"/>
        <end position="44"/>
    </location>
</feature>
<evidence type="ECO:0000313" key="7">
    <source>
        <dbReference type="EMBL" id="KAJ1916083.1"/>
    </source>
</evidence>
<comment type="similarity">
    <text evidence="1">Belongs to the EFG1/PHD1/stuA family.</text>
</comment>
<dbReference type="InterPro" id="IPR036887">
    <property type="entry name" value="HTH_APSES_sf"/>
</dbReference>
<dbReference type="PANTHER" id="PTHR47792">
    <property type="entry name" value="PROTEIN SOK2-RELATED"/>
    <property type="match status" value="1"/>
</dbReference>
<feature type="domain" description="HTH APSES-type" evidence="6">
    <location>
        <begin position="151"/>
        <end position="257"/>
    </location>
</feature>
<keyword evidence="2" id="KW-0805">Transcription regulation</keyword>
<evidence type="ECO:0000313" key="8">
    <source>
        <dbReference type="Proteomes" id="UP001150538"/>
    </source>
</evidence>
<dbReference type="SMART" id="SM01252">
    <property type="entry name" value="KilA-N"/>
    <property type="match status" value="1"/>
</dbReference>